<keyword evidence="2" id="KW-1185">Reference proteome</keyword>
<dbReference type="Proteomes" id="UP000076925">
    <property type="component" value="Unassembled WGS sequence"/>
</dbReference>
<organism evidence="1 2">
    <name type="scientific">Scytonema hofmannii PCC 7110</name>
    <dbReference type="NCBI Taxonomy" id="128403"/>
    <lineage>
        <taxon>Bacteria</taxon>
        <taxon>Bacillati</taxon>
        <taxon>Cyanobacteriota</taxon>
        <taxon>Cyanophyceae</taxon>
        <taxon>Nostocales</taxon>
        <taxon>Scytonemataceae</taxon>
        <taxon>Scytonema</taxon>
    </lineage>
</organism>
<comment type="caution">
    <text evidence="1">The sequence shown here is derived from an EMBL/GenBank/DDBJ whole genome shotgun (WGS) entry which is preliminary data.</text>
</comment>
<reference evidence="1 2" key="1">
    <citation type="journal article" date="2013" name="Genome Biol. Evol.">
        <title>Genomes of Stigonematalean cyanobacteria (subsection V) and the evolution of oxygenic photosynthesis from prokaryotes to plastids.</title>
        <authorList>
            <person name="Dagan T."/>
            <person name="Roettger M."/>
            <person name="Stucken K."/>
            <person name="Landan G."/>
            <person name="Koch R."/>
            <person name="Major P."/>
            <person name="Gould S.B."/>
            <person name="Goremykin V.V."/>
            <person name="Rippka R."/>
            <person name="Tandeau de Marsac N."/>
            <person name="Gugger M."/>
            <person name="Lockhart P.J."/>
            <person name="Allen J.F."/>
            <person name="Brune I."/>
            <person name="Maus I."/>
            <person name="Puhler A."/>
            <person name="Martin W.F."/>
        </authorList>
    </citation>
    <scope>NUCLEOTIDE SEQUENCE [LARGE SCALE GENOMIC DNA]</scope>
    <source>
        <strain evidence="1 2">PCC 7110</strain>
    </source>
</reference>
<name>A0A139X3K4_9CYAN</name>
<dbReference type="EMBL" id="ANNX02000035">
    <property type="protein sequence ID" value="KYC39289.1"/>
    <property type="molecule type" value="Genomic_DNA"/>
</dbReference>
<gene>
    <name evidence="1" type="ORF">WA1_31620</name>
</gene>
<dbReference type="RefSeq" id="WP_017740314.1">
    <property type="nucleotide sequence ID" value="NZ_KQ976354.1"/>
</dbReference>
<accession>A0A139X3K4</accession>
<evidence type="ECO:0000313" key="1">
    <source>
        <dbReference type="EMBL" id="KYC39289.1"/>
    </source>
</evidence>
<dbReference type="STRING" id="128403.WA1_31620"/>
<evidence type="ECO:0000313" key="2">
    <source>
        <dbReference type="Proteomes" id="UP000076925"/>
    </source>
</evidence>
<sequence>MKAIEVTGKIDDEGNLILDKPIKGATYPHQVRVIILVLESTDEVEELSSLSKAGINFNLLKLKLS</sequence>
<proteinExistence type="predicted"/>
<dbReference type="AlphaFoldDB" id="A0A139X3K4"/>
<protein>
    <submittedName>
        <fullName evidence="1">Uncharacterized protein</fullName>
    </submittedName>
</protein>
<dbReference type="OrthoDB" id="573320at2"/>